<keyword evidence="2" id="KW-1185">Reference proteome</keyword>
<reference evidence="1 2" key="1">
    <citation type="journal article" date="2010" name="Nature">
        <title>The Ectocarpus genome and the independent evolution of multicellularity in brown algae.</title>
        <authorList>
            <person name="Cock J.M."/>
            <person name="Sterck L."/>
            <person name="Rouze P."/>
            <person name="Scornet D."/>
            <person name="Allen A.E."/>
            <person name="Amoutzias G."/>
            <person name="Anthouard V."/>
            <person name="Artiguenave F."/>
            <person name="Aury J.M."/>
            <person name="Badger J.H."/>
            <person name="Beszteri B."/>
            <person name="Billiau K."/>
            <person name="Bonnet E."/>
            <person name="Bothwell J.H."/>
            <person name="Bowler C."/>
            <person name="Boyen C."/>
            <person name="Brownlee C."/>
            <person name="Carrano C.J."/>
            <person name="Charrier B."/>
            <person name="Cho G.Y."/>
            <person name="Coelho S.M."/>
            <person name="Collen J."/>
            <person name="Corre E."/>
            <person name="Da Silva C."/>
            <person name="Delage L."/>
            <person name="Delaroque N."/>
            <person name="Dittami S.M."/>
            <person name="Doulbeau S."/>
            <person name="Elias M."/>
            <person name="Farnham G."/>
            <person name="Gachon C.M."/>
            <person name="Gschloessl B."/>
            <person name="Heesch S."/>
            <person name="Jabbari K."/>
            <person name="Jubin C."/>
            <person name="Kawai H."/>
            <person name="Kimura K."/>
            <person name="Kloareg B."/>
            <person name="Kupper F.C."/>
            <person name="Lang D."/>
            <person name="Le Bail A."/>
            <person name="Leblanc C."/>
            <person name="Lerouge P."/>
            <person name="Lohr M."/>
            <person name="Lopez P.J."/>
            <person name="Martens C."/>
            <person name="Maumus F."/>
            <person name="Michel G."/>
            <person name="Miranda-Saavedra D."/>
            <person name="Morales J."/>
            <person name="Moreau H."/>
            <person name="Motomura T."/>
            <person name="Nagasato C."/>
            <person name="Napoli C.A."/>
            <person name="Nelson D.R."/>
            <person name="Nyvall-Collen P."/>
            <person name="Peters A.F."/>
            <person name="Pommier C."/>
            <person name="Potin P."/>
            <person name="Poulain J."/>
            <person name="Quesneville H."/>
            <person name="Read B."/>
            <person name="Rensing S.A."/>
            <person name="Ritter A."/>
            <person name="Rousvoal S."/>
            <person name="Samanta M."/>
            <person name="Samson G."/>
            <person name="Schroeder D.C."/>
            <person name="Segurens B."/>
            <person name="Strittmatter M."/>
            <person name="Tonon T."/>
            <person name="Tregear J.W."/>
            <person name="Valentin K."/>
            <person name="von Dassow P."/>
            <person name="Yamagishi T."/>
            <person name="Van de Peer Y."/>
            <person name="Wincker P."/>
        </authorList>
    </citation>
    <scope>NUCLEOTIDE SEQUENCE [LARGE SCALE GENOMIC DNA]</scope>
    <source>
        <strain evidence="2">Ec32 / CCAP1310/4</strain>
    </source>
</reference>
<dbReference type="InParanoid" id="D7G6W4"/>
<evidence type="ECO:0000313" key="1">
    <source>
        <dbReference type="EMBL" id="CBJ25657.1"/>
    </source>
</evidence>
<accession>D7G6W4</accession>
<dbReference type="AlphaFoldDB" id="D7G6W4"/>
<protein>
    <submittedName>
        <fullName evidence="1">Uncharacterized protein</fullName>
    </submittedName>
</protein>
<gene>
    <name evidence="1" type="ORF">Esi_0008_0057</name>
</gene>
<name>D7G6W4_ECTSI</name>
<evidence type="ECO:0000313" key="2">
    <source>
        <dbReference type="Proteomes" id="UP000002630"/>
    </source>
</evidence>
<organism evidence="1 2">
    <name type="scientific">Ectocarpus siliculosus</name>
    <name type="common">Brown alga</name>
    <name type="synonym">Conferva siliculosa</name>
    <dbReference type="NCBI Taxonomy" id="2880"/>
    <lineage>
        <taxon>Eukaryota</taxon>
        <taxon>Sar</taxon>
        <taxon>Stramenopiles</taxon>
        <taxon>Ochrophyta</taxon>
        <taxon>PX clade</taxon>
        <taxon>Phaeophyceae</taxon>
        <taxon>Ectocarpales</taxon>
        <taxon>Ectocarpaceae</taxon>
        <taxon>Ectocarpus</taxon>
    </lineage>
</organism>
<dbReference type="EMBL" id="FN649727">
    <property type="protein sequence ID" value="CBJ25657.1"/>
    <property type="molecule type" value="Genomic_DNA"/>
</dbReference>
<dbReference type="Proteomes" id="UP000002630">
    <property type="component" value="Linkage Group LG02"/>
</dbReference>
<proteinExistence type="predicted"/>
<dbReference type="EMBL" id="FN649035">
    <property type="protein sequence ID" value="CBJ25657.1"/>
    <property type="molecule type" value="Genomic_DNA"/>
</dbReference>
<sequence>MRRPLRPFARRFAKSLDVQQSGYQNE</sequence>